<keyword evidence="1" id="KW-0175">Coiled coil</keyword>
<dbReference type="Proteomes" id="UP000284403">
    <property type="component" value="Unassembled WGS sequence"/>
</dbReference>
<feature type="compositionally biased region" description="Pro residues" evidence="2">
    <location>
        <begin position="1135"/>
        <end position="1144"/>
    </location>
</feature>
<dbReference type="SUPFAM" id="SSF58038">
    <property type="entry name" value="SNARE fusion complex"/>
    <property type="match status" value="1"/>
</dbReference>
<feature type="region of interest" description="Disordered" evidence="2">
    <location>
        <begin position="1126"/>
        <end position="1176"/>
    </location>
</feature>
<accession>A0A422QBF9</accession>
<gene>
    <name evidence="4" type="ORF">Tco025E_00490</name>
</gene>
<dbReference type="CDD" id="cd15843">
    <property type="entry name" value="R-SNARE"/>
    <property type="match status" value="1"/>
</dbReference>
<proteinExistence type="predicted"/>
<name>A0A422QBF9_9TRYP</name>
<protein>
    <submittedName>
        <fullName evidence="4">Putative R-SNARE protein</fullName>
    </submittedName>
</protein>
<dbReference type="RefSeq" id="XP_029232504.1">
    <property type="nucleotide sequence ID" value="XM_029367431.1"/>
</dbReference>
<reference evidence="4 5" key="1">
    <citation type="journal article" date="2018" name="BMC Genomics">
        <title>Genomic comparison of Trypanosoma conorhini and Trypanosoma rangeli to Trypanosoma cruzi strains of high and low virulence.</title>
        <authorList>
            <person name="Bradwell K.R."/>
            <person name="Koparde V.N."/>
            <person name="Matveyev A.V."/>
            <person name="Serrano M.G."/>
            <person name="Alves J.M."/>
            <person name="Parikh H."/>
            <person name="Huang B."/>
            <person name="Lee V."/>
            <person name="Espinosa-Alvarez O."/>
            <person name="Ortiz P.A."/>
            <person name="Costa-Martins A.G."/>
            <person name="Teixeira M.M."/>
            <person name="Buck G.A."/>
        </authorList>
    </citation>
    <scope>NUCLEOTIDE SEQUENCE [LARGE SCALE GENOMIC DNA]</scope>
    <source>
        <strain evidence="4 5">025E</strain>
    </source>
</reference>
<evidence type="ECO:0000259" key="3">
    <source>
        <dbReference type="PROSITE" id="PS50892"/>
    </source>
</evidence>
<dbReference type="PROSITE" id="PS50892">
    <property type="entry name" value="V_SNARE"/>
    <property type="match status" value="1"/>
</dbReference>
<evidence type="ECO:0000313" key="5">
    <source>
        <dbReference type="Proteomes" id="UP000284403"/>
    </source>
</evidence>
<dbReference type="GeneID" id="40314101"/>
<dbReference type="Pfam" id="PF00957">
    <property type="entry name" value="Synaptobrevin"/>
    <property type="match status" value="1"/>
</dbReference>
<organism evidence="4 5">
    <name type="scientific">Trypanosoma conorhini</name>
    <dbReference type="NCBI Taxonomy" id="83891"/>
    <lineage>
        <taxon>Eukaryota</taxon>
        <taxon>Discoba</taxon>
        <taxon>Euglenozoa</taxon>
        <taxon>Kinetoplastea</taxon>
        <taxon>Metakinetoplastina</taxon>
        <taxon>Trypanosomatida</taxon>
        <taxon>Trypanosomatidae</taxon>
        <taxon>Trypanosoma</taxon>
    </lineage>
</organism>
<feature type="domain" description="V-SNARE coiled-coil homology" evidence="3">
    <location>
        <begin position="1174"/>
        <end position="1234"/>
    </location>
</feature>
<keyword evidence="5" id="KW-1185">Reference proteome</keyword>
<dbReference type="AlphaFoldDB" id="A0A422QBF9"/>
<dbReference type="Gene3D" id="1.20.5.110">
    <property type="match status" value="1"/>
</dbReference>
<dbReference type="InterPro" id="IPR057236">
    <property type="entry name" value="DUF7914"/>
</dbReference>
<dbReference type="Pfam" id="PF25501">
    <property type="entry name" value="DUF7914"/>
    <property type="match status" value="1"/>
</dbReference>
<sequence>MEHLRKIRFWSPKASVTASATAAPKPDRPALVCNDETVDYAAYHLCALDPVLGSLLCVGDNVPVVVLTRGRRRVTLPVRKGVRWLDAYIFAGTSSFVLLSPECLLLLDFTRRHSPCVLFPRGRGGALFACLHVPQGMTWGVVGCRGGSVMYWKLKDEAGAPSLVWAALTSDPLAFCRPFLPAQLPPSSSSSCGHVHSIDSNPTSPNSLVAVLAGVPGVCKWHLGENNLSGFYRLPGVAAGTSLQVCRVTPGGAYIVATNGDISTVFIWSDGGKKTKNRSVEVFWTLETGCRLPFSLGNSNVEGVDEESGGATCGIHIARSAGSSMQVQSDKKCQMHLLLYSVGELVELVLDVEGRQLHQREDVLAHVAALHLERAAARGANDALAVKRVIPCVRSSYWVGMWRERDLDVLLMTTSASGPLLIRRCRSKRSVESIDTLQELPRGATASVGMLLLSPPVGQVSAIWASVRSAQQDSDPWRDVLQGMGLTKPYTPQEGVTSPLVFGTLPDVPRGGVCLFPRSNECIPAPASVMEQDTAWGSQVAVGAGRRLVLLEQAIPELPHDTEMVVRVVAGADKVVVFVSHVSAAFVEPLVEISGACLMPDTKPAGGREDDADRDAALLARSAVLVSCRMESSGDAPSRLRLLRGGCSVLLQLRDASLALVDLSGAQAGEEGFPIMLRFPLALFPAGSTVASFDTVWLDSPGSSVCAKEGAVDGGCLALVCALSDQKGVVVWDMSRMRLLSYLPSTGGEEWRYNTVIACSQMTNFPPLGADLLCEVVVTSAATATTGAAHGSEGVIYLRDVFGRLLLPVRIRHSPDGADSWTVKKEGDGEDWFSIPSRTSAALRFCVRVVEGHVMLVGRVNHSLGETPLPAARIAVVEAGPSWSLGPLEWRLCEGPGGVEEEMPFEKEAAAAEAAPAQCQRERAIVFLCGARRMDVVAAASLAGSGAENPPGLSCSFRSDRVIEHVVVCGVVGAALVLTKDANGWRWLSALDLETAQPLAESQALIHFTREGQLRICPLPLEGENLHVYVVGRGGVLGHLVFAAAGGGGQTVSAHAGAFFAEPPCIAAPSSFGAYRRFLPPPPTMKQEQGFLKRLMTLPWEEMALKIEELLRPERHETFEELHRRLAPTSEHGGTPPPPPPPPTATRDAASSSQQPSPLQGPRRGSRYDELKSTAAREGVTLNEARRIMNENQTKLQERGERISEIANRSRELAEEAAKFQNLARMLKEKQRNKWI</sequence>
<dbReference type="InterPro" id="IPR042855">
    <property type="entry name" value="V_SNARE_CC"/>
</dbReference>
<comment type="caution">
    <text evidence="4">The sequence shown here is derived from an EMBL/GenBank/DDBJ whole genome shotgun (WGS) entry which is preliminary data.</text>
</comment>
<dbReference type="OrthoDB" id="190375at2759"/>
<evidence type="ECO:0000313" key="4">
    <source>
        <dbReference type="EMBL" id="RNF27298.1"/>
    </source>
</evidence>
<evidence type="ECO:0000256" key="1">
    <source>
        <dbReference type="PROSITE-ProRule" id="PRU00290"/>
    </source>
</evidence>
<evidence type="ECO:0000256" key="2">
    <source>
        <dbReference type="SAM" id="MobiDB-lite"/>
    </source>
</evidence>
<dbReference type="EMBL" id="MKKU01000010">
    <property type="protein sequence ID" value="RNF27298.1"/>
    <property type="molecule type" value="Genomic_DNA"/>
</dbReference>
<feature type="compositionally biased region" description="Low complexity" evidence="2">
    <location>
        <begin position="1149"/>
        <end position="1158"/>
    </location>
</feature>